<dbReference type="InterPro" id="IPR058531">
    <property type="entry name" value="Baseplate_J_M"/>
</dbReference>
<dbReference type="InterPro" id="IPR058530">
    <property type="entry name" value="Baseplate_J-like_C"/>
</dbReference>
<accession>A0ABP2HX58</accession>
<evidence type="ECO:0000313" key="5">
    <source>
        <dbReference type="Proteomes" id="UP000006462"/>
    </source>
</evidence>
<dbReference type="InterPro" id="IPR014507">
    <property type="entry name" value="Baseplate_assembly_J_pred"/>
</dbReference>
<sequence>MSSDLAALPHVRFVDGDAADVERNVITGYERLSGRSLAKGDPIRLFLESVAAVIVQQRELIDWAAKQNLLAYASGNYLDHLGALLGVTRLPARAAVCTVRFALSAPQTFAVLIPKGTRVSPDGVTMFATTAAVTVAAGNTSVDVTAACETDGEIGNGYVPGQIGRMVDPVPYVAGASNTSVALGGSDVESDDSLRERIHLAPESFSVAGSEGAYIYWAKTAHQDIADVSVVAPPSEPGHVYIYPLLTGGALPSGEIIQLVAKTCGSERVRPLTDVVHVQAPQTKAYGVNLKYYVAGRNAALSAEIKRAAETAVADYVAWQRAALGRDVNPSELIRRVMAAGALRVEVTSPVHTVLTPLQVAVLSGDPVIAFGGFEDG</sequence>
<dbReference type="Pfam" id="PF26079">
    <property type="entry name" value="Baseplate_J_C"/>
    <property type="match status" value="1"/>
</dbReference>
<dbReference type="Pfam" id="PF04865">
    <property type="entry name" value="Baseplate_J"/>
    <property type="match status" value="1"/>
</dbReference>
<evidence type="ECO:0000259" key="2">
    <source>
        <dbReference type="Pfam" id="PF26078"/>
    </source>
</evidence>
<dbReference type="Proteomes" id="UP000006462">
    <property type="component" value="Unassembled WGS sequence"/>
</dbReference>
<dbReference type="PANTHER" id="PTHR35862:SF1">
    <property type="entry name" value="FELS-2 PROPHAGE PROTEIN"/>
    <property type="match status" value="1"/>
</dbReference>
<comment type="caution">
    <text evidence="4">The sequence shown here is derived from an EMBL/GenBank/DDBJ whole genome shotgun (WGS) entry which is preliminary data.</text>
</comment>
<protein>
    <submittedName>
        <fullName evidence="4">Baseplate J-like protein</fullName>
    </submittedName>
</protein>
<dbReference type="PANTHER" id="PTHR35862">
    <property type="entry name" value="FELS-2 PROPHAGE PROTEIN"/>
    <property type="match status" value="1"/>
</dbReference>
<feature type="domain" description="Baseplate J-like C-terminal" evidence="3">
    <location>
        <begin position="289"/>
        <end position="363"/>
    </location>
</feature>
<dbReference type="EMBL" id="ADFP01000031">
    <property type="protein sequence ID" value="EFB91547.1"/>
    <property type="molecule type" value="Genomic_DNA"/>
</dbReference>
<dbReference type="InterPro" id="IPR052726">
    <property type="entry name" value="Phage_Baseplate_Hub"/>
</dbReference>
<name>A0ABP2HX58_9BACT</name>
<feature type="domain" description="Baseplate protein J-like barrel" evidence="1">
    <location>
        <begin position="98"/>
        <end position="185"/>
    </location>
</feature>
<evidence type="ECO:0000313" key="4">
    <source>
        <dbReference type="EMBL" id="EFB91547.1"/>
    </source>
</evidence>
<dbReference type="Pfam" id="PF26078">
    <property type="entry name" value="Baseplate_J_M"/>
    <property type="match status" value="1"/>
</dbReference>
<proteinExistence type="predicted"/>
<organism evidence="4 5">
    <name type="scientific">Pyramidobacter piscolens W5455</name>
    <dbReference type="NCBI Taxonomy" id="352165"/>
    <lineage>
        <taxon>Bacteria</taxon>
        <taxon>Thermotogati</taxon>
        <taxon>Synergistota</taxon>
        <taxon>Synergistia</taxon>
        <taxon>Synergistales</taxon>
        <taxon>Dethiosulfovibrionaceae</taxon>
        <taxon>Pyramidobacter</taxon>
    </lineage>
</organism>
<keyword evidence="5" id="KW-1185">Reference proteome</keyword>
<feature type="domain" description="Baseplate J-like central" evidence="2">
    <location>
        <begin position="207"/>
        <end position="280"/>
    </location>
</feature>
<gene>
    <name evidence="4" type="ORF">HMPREF7215_2808</name>
</gene>
<dbReference type="PIRSF" id="PIRSF020481">
    <property type="entry name" value="BAP"/>
    <property type="match status" value="1"/>
</dbReference>
<evidence type="ECO:0000259" key="3">
    <source>
        <dbReference type="Pfam" id="PF26079"/>
    </source>
</evidence>
<evidence type="ECO:0000259" key="1">
    <source>
        <dbReference type="Pfam" id="PF04865"/>
    </source>
</evidence>
<reference evidence="4 5" key="1">
    <citation type="submission" date="2009-12" db="EMBL/GenBank/DDBJ databases">
        <authorList>
            <person name="Shrivastava S."/>
            <person name="Madupu R."/>
            <person name="Durkin A.S."/>
            <person name="Torralba M."/>
            <person name="Methe B."/>
            <person name="Sutton G.G."/>
            <person name="Strausberg R.L."/>
            <person name="Nelson K.E."/>
        </authorList>
    </citation>
    <scope>NUCLEOTIDE SEQUENCE [LARGE SCALE GENOMIC DNA]</scope>
    <source>
        <strain evidence="4 5">W5455</strain>
    </source>
</reference>
<dbReference type="InterPro" id="IPR006949">
    <property type="entry name" value="Barrel_Baseplate_J-like"/>
</dbReference>
<dbReference type="RefSeq" id="WP_009164002.1">
    <property type="nucleotide sequence ID" value="NZ_ADFP01000031.1"/>
</dbReference>